<gene>
    <name evidence="2" type="ORF">OSSY52_13390</name>
</gene>
<dbReference type="Proteomes" id="UP000516361">
    <property type="component" value="Chromosome"/>
</dbReference>
<dbReference type="SUPFAM" id="SSF53067">
    <property type="entry name" value="Actin-like ATPase domain"/>
    <property type="match status" value="1"/>
</dbReference>
<evidence type="ECO:0000256" key="1">
    <source>
        <dbReference type="ARBA" id="ARBA00006479"/>
    </source>
</evidence>
<reference evidence="2 3" key="1">
    <citation type="submission" date="2018-06" db="EMBL/GenBank/DDBJ databases">
        <title>Genome sequencing of Oceanotoga sp. sy52.</title>
        <authorList>
            <person name="Mori K."/>
        </authorList>
    </citation>
    <scope>NUCLEOTIDE SEQUENCE [LARGE SCALE GENOMIC DNA]</scope>
    <source>
        <strain evidence="3">sy52</strain>
    </source>
</reference>
<keyword evidence="2" id="KW-0808">Transferase</keyword>
<dbReference type="FunCoup" id="A0A7G1G407">
    <property type="interactions" value="233"/>
</dbReference>
<keyword evidence="2" id="KW-0418">Kinase</keyword>
<dbReference type="GO" id="GO:0016301">
    <property type="term" value="F:kinase activity"/>
    <property type="evidence" value="ECO:0007669"/>
    <property type="project" value="UniProtKB-KW"/>
</dbReference>
<proteinExistence type="inferred from homology"/>
<evidence type="ECO:0000313" key="2">
    <source>
        <dbReference type="EMBL" id="BBE31198.1"/>
    </source>
</evidence>
<name>A0A7G1G407_9BACT</name>
<keyword evidence="3" id="KW-1185">Reference proteome</keyword>
<accession>A0A7G1G407</accession>
<evidence type="ECO:0000313" key="3">
    <source>
        <dbReference type="Proteomes" id="UP000516361"/>
    </source>
</evidence>
<dbReference type="EMBL" id="AP018712">
    <property type="protein sequence ID" value="BBE31198.1"/>
    <property type="molecule type" value="Genomic_DNA"/>
</dbReference>
<dbReference type="RefSeq" id="WP_190613597.1">
    <property type="nucleotide sequence ID" value="NZ_AP018712.1"/>
</dbReference>
<dbReference type="KEGG" id="ocy:OSSY52_13390"/>
<dbReference type="AlphaFoldDB" id="A0A7G1G407"/>
<sequence length="311" mass="33707">MRIAGIDLGGTEIKAGLVNESGILKKVSTSTEVEKGSEKIVENIVKTIKMLGEKVEAIGIGSPGSIDRKNGIVRYSPNFPQWHDFELGKKVYELTGKKVFIENDANAFTLGEWYYGNAKGCNDFICLTFGTGVGSGVVINKKMLFGKDGIGAELGHIIVSSDGPMCGCGNRGCLESYASAKSVARMAKELVLKHNNSSLLNRVKDINEIESKHVFEEAKNGDFISKYVVEKITDLIAKAISGYIHIFNPEKIILGGGMSKAGNELLNPIIEKTDMYVMKSFKNTYKIELSNLVEDAGILGAASCAIYGMEE</sequence>
<protein>
    <submittedName>
        <fullName evidence="2">Glucokinase</fullName>
    </submittedName>
</protein>
<comment type="similarity">
    <text evidence="1">Belongs to the ROK (NagC/XylR) family.</text>
</comment>
<dbReference type="PANTHER" id="PTHR18964">
    <property type="entry name" value="ROK (REPRESSOR, ORF, KINASE) FAMILY"/>
    <property type="match status" value="1"/>
</dbReference>
<dbReference type="Gene3D" id="3.30.420.40">
    <property type="match status" value="2"/>
</dbReference>
<organism evidence="2 3">
    <name type="scientific">Tepiditoga spiralis</name>
    <dbReference type="NCBI Taxonomy" id="2108365"/>
    <lineage>
        <taxon>Bacteria</taxon>
        <taxon>Thermotogati</taxon>
        <taxon>Thermotogota</taxon>
        <taxon>Thermotogae</taxon>
        <taxon>Petrotogales</taxon>
        <taxon>Petrotogaceae</taxon>
        <taxon>Tepiditoga</taxon>
    </lineage>
</organism>
<dbReference type="InParanoid" id="A0A7G1G407"/>
<dbReference type="InterPro" id="IPR000600">
    <property type="entry name" value="ROK"/>
</dbReference>
<dbReference type="Pfam" id="PF00480">
    <property type="entry name" value="ROK"/>
    <property type="match status" value="1"/>
</dbReference>
<dbReference type="InterPro" id="IPR043129">
    <property type="entry name" value="ATPase_NBD"/>
</dbReference>
<dbReference type="PANTHER" id="PTHR18964:SF149">
    <property type="entry name" value="BIFUNCTIONAL UDP-N-ACETYLGLUCOSAMINE 2-EPIMERASE_N-ACETYLMANNOSAMINE KINASE"/>
    <property type="match status" value="1"/>
</dbReference>